<feature type="compositionally biased region" description="Basic and acidic residues" evidence="6">
    <location>
        <begin position="1"/>
        <end position="22"/>
    </location>
</feature>
<keyword evidence="9" id="KW-1185">Reference proteome</keyword>
<dbReference type="eggNOG" id="COG1288">
    <property type="taxonomic scope" value="Bacteria"/>
</dbReference>
<sequence length="535" mass="58391">MSEETEIKPLKSKTDNSVDDSGKKKRKFKMPSALIIILGIIVIVTILTWGFQGQSYNYYDQNGNPVASTVTAVGLFSIPVYIIEGFANAAGIIFYLFVLGWFLDVVIGSGAMESGIKSLISGLHGKEIILVPIMFFLFALGGTTYGMQEETLAFYLIIIPMFLLAGFDTVTGLLVILLGTTTGFASSVINPFSIGVAVDSINNVNIIIDGQTINITMGDGMIARLIMFIILTTVGCIFMTLYAMRIKAKPEKSLTYKTHNNDVEWAKETFKTSTAENKKMNGRQKWILSIFGITFLIMFLGMFPWYTFFNDGIPRNNIDNDGWNSWLIGGMSTFGAWDFPELILLFTASTIVISLIAKMRGSQIMESFWRGSKDMLSVAIIIAVARAIPGILAASGLDYYIAQGIGGAISNVGAWGWSYTMFIVFFIFGLLIPSTSGLAAATMGTFSIIASQIASFNTSPEQFTQILIVTTCVYALAVGMINMFIPTQAVVMLSCEKARVPYGTALKPIGIYLGIQLVVTLAIIIPLLQIVANNY</sequence>
<feature type="transmembrane region" description="Helical" evidence="7">
    <location>
        <begin position="33"/>
        <end position="51"/>
    </location>
</feature>
<keyword evidence="3 7" id="KW-0812">Transmembrane</keyword>
<name>W8GSB9_9MOLU</name>
<dbReference type="KEGG" id="hcr:X271_00226"/>
<feature type="transmembrane region" description="Helical" evidence="7">
    <location>
        <begin position="154"/>
        <end position="178"/>
    </location>
</feature>
<dbReference type="InterPro" id="IPR018385">
    <property type="entry name" value="C4_dicarb_anaerob_car-like"/>
</dbReference>
<organism evidence="8 9">
    <name type="scientific">Candidatus Hepatoplasma crinochetorum Av</name>
    <dbReference type="NCBI Taxonomy" id="1427984"/>
    <lineage>
        <taxon>Bacteria</taxon>
        <taxon>Bacillati</taxon>
        <taxon>Mycoplasmatota</taxon>
        <taxon>Mollicutes</taxon>
        <taxon>Candidatus Hepatoplasmataceae</taxon>
        <taxon>Candidatus Hepatoplasma</taxon>
    </lineage>
</organism>
<feature type="transmembrane region" description="Helical" evidence="7">
    <location>
        <begin position="89"/>
        <end position="108"/>
    </location>
</feature>
<evidence type="ECO:0000256" key="5">
    <source>
        <dbReference type="ARBA" id="ARBA00023136"/>
    </source>
</evidence>
<keyword evidence="5 7" id="KW-0472">Membrane</keyword>
<dbReference type="PANTHER" id="PTHR43652:SF6">
    <property type="entry name" value="ARGININE REPRESSOR"/>
    <property type="match status" value="1"/>
</dbReference>
<dbReference type="PATRIC" id="fig|1427984.3.peg.213"/>
<dbReference type="Pfam" id="PF03606">
    <property type="entry name" value="DcuC"/>
    <property type="match status" value="1"/>
</dbReference>
<dbReference type="GO" id="GO:0005886">
    <property type="term" value="C:plasma membrane"/>
    <property type="evidence" value="ECO:0007669"/>
    <property type="project" value="UniProtKB-SubCell"/>
</dbReference>
<feature type="transmembrane region" description="Helical" evidence="7">
    <location>
        <begin position="339"/>
        <end position="357"/>
    </location>
</feature>
<dbReference type="AlphaFoldDB" id="W8GSB9"/>
<accession>W8GSB9</accession>
<feature type="transmembrane region" description="Helical" evidence="7">
    <location>
        <begin position="221"/>
        <end position="244"/>
    </location>
</feature>
<dbReference type="HOGENOM" id="CLU_035307_0_1_14"/>
<evidence type="ECO:0000256" key="6">
    <source>
        <dbReference type="SAM" id="MobiDB-lite"/>
    </source>
</evidence>
<feature type="transmembrane region" description="Helical" evidence="7">
    <location>
        <begin position="286"/>
        <end position="306"/>
    </location>
</feature>
<evidence type="ECO:0000256" key="7">
    <source>
        <dbReference type="SAM" id="Phobius"/>
    </source>
</evidence>
<feature type="transmembrane region" description="Helical" evidence="7">
    <location>
        <begin position="128"/>
        <end position="147"/>
    </location>
</feature>
<dbReference type="RefSeq" id="WP_025208636.1">
    <property type="nucleotide sequence ID" value="NZ_CP006932.1"/>
</dbReference>
<feature type="transmembrane region" description="Helical" evidence="7">
    <location>
        <begin position="509"/>
        <end position="532"/>
    </location>
</feature>
<feature type="transmembrane region" description="Helical" evidence="7">
    <location>
        <begin position="414"/>
        <end position="431"/>
    </location>
</feature>
<evidence type="ECO:0000313" key="8">
    <source>
        <dbReference type="EMBL" id="AHK22335.1"/>
    </source>
</evidence>
<feature type="transmembrane region" description="Helical" evidence="7">
    <location>
        <begin position="463"/>
        <end position="485"/>
    </location>
</feature>
<keyword evidence="2" id="KW-1003">Cell membrane</keyword>
<evidence type="ECO:0000256" key="4">
    <source>
        <dbReference type="ARBA" id="ARBA00022989"/>
    </source>
</evidence>
<gene>
    <name evidence="8" type="ORF">X271_00226</name>
</gene>
<feature type="transmembrane region" description="Helical" evidence="7">
    <location>
        <begin position="438"/>
        <end position="457"/>
    </location>
</feature>
<protein>
    <submittedName>
        <fullName evidence="8">Arginine/ornithine antiporter</fullName>
    </submittedName>
</protein>
<evidence type="ECO:0000313" key="9">
    <source>
        <dbReference type="Proteomes" id="UP000019450"/>
    </source>
</evidence>
<evidence type="ECO:0000256" key="3">
    <source>
        <dbReference type="ARBA" id="ARBA00022692"/>
    </source>
</evidence>
<dbReference type="PANTHER" id="PTHR43652">
    <property type="entry name" value="BASIC AMINO ACID ANTIPORTER YFCC-RELATED"/>
    <property type="match status" value="1"/>
</dbReference>
<comment type="subcellular location">
    <subcellularLocation>
        <location evidence="1">Cell membrane</location>
        <topology evidence="1">Multi-pass membrane protein</topology>
    </subcellularLocation>
</comment>
<dbReference type="InterPro" id="IPR051679">
    <property type="entry name" value="DASS-Related_Transporters"/>
</dbReference>
<feature type="region of interest" description="Disordered" evidence="6">
    <location>
        <begin position="1"/>
        <end position="24"/>
    </location>
</feature>
<reference evidence="8 9" key="1">
    <citation type="journal article" date="2014" name="Genome Biol. Evol.">
        <title>Phylogenomics of "Candidatus Hepatoplasma crinochetorum," a Lineage of Mollicutes Associated with Noninsect Arthropods.</title>
        <authorList>
            <person name="Leclercq S."/>
            <person name="Dittmer J."/>
            <person name="Bouchon D."/>
            <person name="Cordaux R."/>
        </authorList>
    </citation>
    <scope>NUCLEOTIDE SEQUENCE [LARGE SCALE GENOMIC DNA]</scope>
    <source>
        <strain evidence="8 9">Av</strain>
    </source>
</reference>
<evidence type="ECO:0000256" key="1">
    <source>
        <dbReference type="ARBA" id="ARBA00004651"/>
    </source>
</evidence>
<evidence type="ECO:0000256" key="2">
    <source>
        <dbReference type="ARBA" id="ARBA00022475"/>
    </source>
</evidence>
<proteinExistence type="predicted"/>
<dbReference type="EMBL" id="CP006932">
    <property type="protein sequence ID" value="AHK22335.1"/>
    <property type="molecule type" value="Genomic_DNA"/>
</dbReference>
<dbReference type="Proteomes" id="UP000019450">
    <property type="component" value="Chromosome"/>
</dbReference>
<feature type="transmembrane region" description="Helical" evidence="7">
    <location>
        <begin position="63"/>
        <end position="82"/>
    </location>
</feature>
<keyword evidence="4 7" id="KW-1133">Transmembrane helix</keyword>
<dbReference type="STRING" id="1427984.X271_00226"/>
<dbReference type="OrthoDB" id="255482at2"/>
<feature type="transmembrane region" description="Helical" evidence="7">
    <location>
        <begin position="378"/>
        <end position="402"/>
    </location>
</feature>